<dbReference type="Proteomes" id="UP001283361">
    <property type="component" value="Unassembled WGS sequence"/>
</dbReference>
<keyword evidence="2" id="KW-1185">Reference proteome</keyword>
<dbReference type="EMBL" id="JAWDGP010003662">
    <property type="protein sequence ID" value="KAK3772075.1"/>
    <property type="molecule type" value="Genomic_DNA"/>
</dbReference>
<name>A0AAE0ZMS2_9GAST</name>
<organism evidence="1 2">
    <name type="scientific">Elysia crispata</name>
    <name type="common">lettuce slug</name>
    <dbReference type="NCBI Taxonomy" id="231223"/>
    <lineage>
        <taxon>Eukaryota</taxon>
        <taxon>Metazoa</taxon>
        <taxon>Spiralia</taxon>
        <taxon>Lophotrochozoa</taxon>
        <taxon>Mollusca</taxon>
        <taxon>Gastropoda</taxon>
        <taxon>Heterobranchia</taxon>
        <taxon>Euthyneura</taxon>
        <taxon>Panpulmonata</taxon>
        <taxon>Sacoglossa</taxon>
        <taxon>Placobranchoidea</taxon>
        <taxon>Plakobranchidae</taxon>
        <taxon>Elysia</taxon>
    </lineage>
</organism>
<gene>
    <name evidence="1" type="ORF">RRG08_008312</name>
</gene>
<dbReference type="AlphaFoldDB" id="A0AAE0ZMS2"/>
<comment type="caution">
    <text evidence="1">The sequence shown here is derived from an EMBL/GenBank/DDBJ whole genome shotgun (WGS) entry which is preliminary data.</text>
</comment>
<accession>A0AAE0ZMS2</accession>
<proteinExistence type="predicted"/>
<reference evidence="1" key="1">
    <citation type="journal article" date="2023" name="G3 (Bethesda)">
        <title>A reference genome for the long-term kleptoplast-retaining sea slug Elysia crispata morphotype clarki.</title>
        <authorList>
            <person name="Eastman K.E."/>
            <person name="Pendleton A.L."/>
            <person name="Shaikh M.A."/>
            <person name="Suttiyut T."/>
            <person name="Ogas R."/>
            <person name="Tomko P."/>
            <person name="Gavelis G."/>
            <person name="Widhalm J.R."/>
            <person name="Wisecaver J.H."/>
        </authorList>
    </citation>
    <scope>NUCLEOTIDE SEQUENCE</scope>
    <source>
        <strain evidence="1">ECLA1</strain>
    </source>
</reference>
<evidence type="ECO:0000313" key="1">
    <source>
        <dbReference type="EMBL" id="KAK3772075.1"/>
    </source>
</evidence>
<sequence length="177" mass="19600">MNGSLADLITSGRLAEAARAAFSNGAVLLVSVFPANGRPSPAYFPPHFLVKVNKENPGAGRVRVRALFRGFSSRSAPTAQHDRGRWYRIKDTGETITDLLCTDQRLLSSMIEDDAPATKHDRGRWYRIKDTGETIIDLLCTDQRLLPSMIEDDGTESKIQGRQSLIYCVRNSAYCPA</sequence>
<protein>
    <submittedName>
        <fullName evidence="1">Uncharacterized protein</fullName>
    </submittedName>
</protein>
<evidence type="ECO:0000313" key="2">
    <source>
        <dbReference type="Proteomes" id="UP001283361"/>
    </source>
</evidence>